<sequence>MPDINNIREYYLTEFRNDLIRFLPNQATPYFGHSWSYDCRGLENVARQKRAQFLLCLYFTVLVDQAMHEHFREAYSRFENLTRYPKFCHGLGQFQKNPRAILSTPDEKGLVDSVALGSYCQAAMDLFVDEVVSFFQEHMPSMSASEFFDKLIYDRDVQIPEIFVALDPATKDRIEYKAY</sequence>
<dbReference type="AlphaFoldDB" id="A0A935PY68"/>
<reference evidence="1 2" key="1">
    <citation type="submission" date="2020-10" db="EMBL/GenBank/DDBJ databases">
        <title>Connecting structure to function with the recovery of over 1000 high-quality activated sludge metagenome-assembled genomes encoding full-length rRNA genes using long-read sequencing.</title>
        <authorList>
            <person name="Singleton C.M."/>
            <person name="Petriglieri F."/>
            <person name="Kristensen J.M."/>
            <person name="Kirkegaard R.H."/>
            <person name="Michaelsen T.Y."/>
            <person name="Andersen M.H."/>
            <person name="Karst S.M."/>
            <person name="Dueholm M.S."/>
            <person name="Nielsen P.H."/>
            <person name="Albertsen M."/>
        </authorList>
    </citation>
    <scope>NUCLEOTIDE SEQUENCE [LARGE SCALE GENOMIC DNA]</scope>
    <source>
        <strain evidence="1">EsbW_18-Q3-R4-48_BATAC.285</strain>
    </source>
</reference>
<evidence type="ECO:0000313" key="1">
    <source>
        <dbReference type="EMBL" id="MBK7674563.1"/>
    </source>
</evidence>
<organism evidence="1 2">
    <name type="scientific">Candidatus Accumulibacter proximus</name>
    <dbReference type="NCBI Taxonomy" id="2954385"/>
    <lineage>
        <taxon>Bacteria</taxon>
        <taxon>Pseudomonadati</taxon>
        <taxon>Pseudomonadota</taxon>
        <taxon>Betaproteobacteria</taxon>
        <taxon>Candidatus Accumulibacter</taxon>
    </lineage>
</organism>
<comment type="caution">
    <text evidence="1">The sequence shown here is derived from an EMBL/GenBank/DDBJ whole genome shotgun (WGS) entry which is preliminary data.</text>
</comment>
<proteinExistence type="predicted"/>
<protein>
    <submittedName>
        <fullName evidence="1">Uncharacterized protein</fullName>
    </submittedName>
</protein>
<name>A0A935PY68_9PROT</name>
<dbReference type="Proteomes" id="UP000697998">
    <property type="component" value="Unassembled WGS sequence"/>
</dbReference>
<evidence type="ECO:0000313" key="2">
    <source>
        <dbReference type="Proteomes" id="UP000697998"/>
    </source>
</evidence>
<gene>
    <name evidence="1" type="ORF">IPJ27_07200</name>
</gene>
<accession>A0A935PY68</accession>
<dbReference type="EMBL" id="JADJMH010000005">
    <property type="protein sequence ID" value="MBK7674563.1"/>
    <property type="molecule type" value="Genomic_DNA"/>
</dbReference>